<evidence type="ECO:0000256" key="7">
    <source>
        <dbReference type="ARBA" id="ARBA00023098"/>
    </source>
</evidence>
<feature type="domain" description="Fatty acyl-CoA reductase C-terminal" evidence="11">
    <location>
        <begin position="363"/>
        <end position="455"/>
    </location>
</feature>
<evidence type="ECO:0000259" key="12">
    <source>
        <dbReference type="Pfam" id="PF07993"/>
    </source>
</evidence>
<comment type="similarity">
    <text evidence="2 10">Belongs to the fatty acyl-CoA reductase family.</text>
</comment>
<dbReference type="Pfam" id="PF03015">
    <property type="entry name" value="Sterile"/>
    <property type="match status" value="1"/>
</dbReference>
<dbReference type="EnsemblMetazoa" id="XM_004930704.2">
    <property type="protein sequence ID" value="XP_004930761.1"/>
    <property type="gene ID" value="LOC101739328"/>
</dbReference>
<dbReference type="GO" id="GO:0102965">
    <property type="term" value="F:alcohol-forming long-chain fatty acyl-CoA reductase activity"/>
    <property type="evidence" value="ECO:0007669"/>
    <property type="project" value="UniProtKB-EC"/>
</dbReference>
<dbReference type="EC" id="1.2.1.84" evidence="10"/>
<proteinExistence type="inferred from homology"/>
<evidence type="ECO:0000256" key="10">
    <source>
        <dbReference type="RuleBase" id="RU363097"/>
    </source>
</evidence>
<dbReference type="GO" id="GO:0080019">
    <property type="term" value="F:alcohol-forming very long-chain fatty acyl-CoA reductase activity"/>
    <property type="evidence" value="ECO:0007669"/>
    <property type="project" value="InterPro"/>
</dbReference>
<dbReference type="GO" id="GO:0005777">
    <property type="term" value="C:peroxisome"/>
    <property type="evidence" value="ECO:0007669"/>
    <property type="project" value="TreeGrafter"/>
</dbReference>
<dbReference type="InterPro" id="IPR033640">
    <property type="entry name" value="FAR_C"/>
</dbReference>
<keyword evidence="14" id="KW-1185">Reference proteome</keyword>
<dbReference type="Gene3D" id="3.40.50.720">
    <property type="entry name" value="NAD(P)-binding Rossmann-like Domain"/>
    <property type="match status" value="1"/>
</dbReference>
<dbReference type="RefSeq" id="XP_004930761.1">
    <property type="nucleotide sequence ID" value="XM_004930704.3"/>
</dbReference>
<organism evidence="13 14">
    <name type="scientific">Bombyx mori</name>
    <name type="common">Silk moth</name>
    <dbReference type="NCBI Taxonomy" id="7091"/>
    <lineage>
        <taxon>Eukaryota</taxon>
        <taxon>Metazoa</taxon>
        <taxon>Ecdysozoa</taxon>
        <taxon>Arthropoda</taxon>
        <taxon>Hexapoda</taxon>
        <taxon>Insecta</taxon>
        <taxon>Pterygota</taxon>
        <taxon>Neoptera</taxon>
        <taxon>Endopterygota</taxon>
        <taxon>Lepidoptera</taxon>
        <taxon>Glossata</taxon>
        <taxon>Ditrysia</taxon>
        <taxon>Bombycoidea</taxon>
        <taxon>Bombycidae</taxon>
        <taxon>Bombycinae</taxon>
        <taxon>Bombyx</taxon>
    </lineage>
</organism>
<evidence type="ECO:0000256" key="3">
    <source>
        <dbReference type="ARBA" id="ARBA00022516"/>
    </source>
</evidence>
<dbReference type="CDD" id="cd09071">
    <property type="entry name" value="FAR_C"/>
    <property type="match status" value="1"/>
</dbReference>
<dbReference type="KEGG" id="bmor:101739328"/>
<evidence type="ECO:0000313" key="14">
    <source>
        <dbReference type="Proteomes" id="UP000005204"/>
    </source>
</evidence>
<evidence type="ECO:0000313" key="13">
    <source>
        <dbReference type="EnsemblMetazoa" id="XP_004930761.1"/>
    </source>
</evidence>
<keyword evidence="8" id="KW-0472">Membrane</keyword>
<reference evidence="14" key="1">
    <citation type="journal article" date="2008" name="Insect Biochem. Mol. Biol.">
        <title>The genome of a lepidopteran model insect, the silkworm Bombyx mori.</title>
        <authorList>
            <consortium name="International Silkworm Genome Consortium"/>
        </authorList>
    </citation>
    <scope>NUCLEOTIDE SEQUENCE [LARGE SCALE GENOMIC DNA]</scope>
    <source>
        <strain evidence="14">p50T</strain>
    </source>
</reference>
<dbReference type="CDD" id="cd05236">
    <property type="entry name" value="FAR-N_SDR_e"/>
    <property type="match status" value="1"/>
</dbReference>
<feature type="domain" description="Thioester reductase (TE)" evidence="12">
    <location>
        <begin position="18"/>
        <end position="289"/>
    </location>
</feature>
<reference evidence="13" key="2">
    <citation type="submission" date="2022-06" db="UniProtKB">
        <authorList>
            <consortium name="EnsemblMetazoa"/>
        </authorList>
    </citation>
    <scope>IDENTIFICATION</scope>
    <source>
        <strain evidence="13">p50T (Dazao)</strain>
    </source>
</reference>
<keyword evidence="3 10" id="KW-0444">Lipid biosynthesis</keyword>
<evidence type="ECO:0000256" key="4">
    <source>
        <dbReference type="ARBA" id="ARBA00022692"/>
    </source>
</evidence>
<dbReference type="GeneID" id="101739328"/>
<keyword evidence="4" id="KW-0812">Transmembrane</keyword>
<keyword evidence="10" id="KW-0560">Oxidoreductase</keyword>
<dbReference type="GO" id="GO:0035336">
    <property type="term" value="P:long-chain fatty-acyl-CoA metabolic process"/>
    <property type="evidence" value="ECO:0007669"/>
    <property type="project" value="TreeGrafter"/>
</dbReference>
<name>A0A8R1WMQ3_BOMMO</name>
<sequence length="508" mass="57882">MTQEQTIPEFFTGKNIFITGGSGFMGKVLIEKLLYSCSELSKIYLLLRDKKGVRSEERLQQMYSSPCFDRLRNEKPEIFERKVACVSGDVMEIGLGLSEEHRAVLIDNVNIIFHVAASVRFDDPLQYAAKLNLRGTREVVELAKAIKNLSVMVHVSTSYSNTNRELVEEVMYPPHADWREALEICETVDEHTLRVLTPKYIGEMPNTYTFTKQLAEHVVYEQKGVLPATIIRPSIVISSATEPVPGWIENYNGPVGLLVASGKGIMRSLYTNPDLMADYIPVDVAIQTIITAAWHRGTKKLKPTDDIPIYNCCSGSLFKITMNEVVEMGRSLAKDMPLDGMLWSVGGNLTTSKTWHYLKVLILHLLPAVFVDTLLRILGRKPMLVKVQRRIYIANLALQYYLIKQWTFVNSNLVALRSSLKETDRAVFYFDIEAFDHRKFFYDSLIGAKKYLLKENLDDLPKARAHSRRLDILDFVVKTAFYCYCANWVMKIEVVNSAINSVINCIFY</sequence>
<dbReference type="AlphaFoldDB" id="A0A8R1WMQ3"/>
<evidence type="ECO:0000256" key="5">
    <source>
        <dbReference type="ARBA" id="ARBA00022857"/>
    </source>
</evidence>
<dbReference type="GO" id="GO:0016020">
    <property type="term" value="C:membrane"/>
    <property type="evidence" value="ECO:0007669"/>
    <property type="project" value="UniProtKB-SubCell"/>
</dbReference>
<dbReference type="InterPro" id="IPR026055">
    <property type="entry name" value="FAR"/>
</dbReference>
<evidence type="ECO:0000259" key="11">
    <source>
        <dbReference type="Pfam" id="PF03015"/>
    </source>
</evidence>
<dbReference type="PANTHER" id="PTHR11011:SF24">
    <property type="entry name" value="FATTY ACYL-COA REDUCTASE"/>
    <property type="match status" value="1"/>
</dbReference>
<dbReference type="InterPro" id="IPR036291">
    <property type="entry name" value="NAD(P)-bd_dom_sf"/>
</dbReference>
<protein>
    <recommendedName>
        <fullName evidence="10">Fatty acyl-CoA reductase</fullName>
        <ecNumber evidence="10">1.2.1.84</ecNumber>
    </recommendedName>
</protein>
<keyword evidence="6" id="KW-1133">Transmembrane helix</keyword>
<evidence type="ECO:0000256" key="1">
    <source>
        <dbReference type="ARBA" id="ARBA00004141"/>
    </source>
</evidence>
<comment type="subcellular location">
    <subcellularLocation>
        <location evidence="1">Membrane</location>
        <topology evidence="1">Multi-pass membrane protein</topology>
    </subcellularLocation>
</comment>
<keyword evidence="5 10" id="KW-0521">NADP</keyword>
<dbReference type="Proteomes" id="UP000005204">
    <property type="component" value="Unassembled WGS sequence"/>
</dbReference>
<evidence type="ECO:0000256" key="8">
    <source>
        <dbReference type="ARBA" id="ARBA00023136"/>
    </source>
</evidence>
<dbReference type="Pfam" id="PF07993">
    <property type="entry name" value="NAD_binding_4"/>
    <property type="match status" value="1"/>
</dbReference>
<comment type="function">
    <text evidence="10">Catalyzes the reduction of fatty acyl-CoA to fatty alcohols.</text>
</comment>
<dbReference type="FunFam" id="3.40.50.720:FF:000143">
    <property type="entry name" value="Fatty acyl-CoA reductase"/>
    <property type="match status" value="1"/>
</dbReference>
<evidence type="ECO:0000256" key="9">
    <source>
        <dbReference type="ARBA" id="ARBA00052530"/>
    </source>
</evidence>
<evidence type="ECO:0000256" key="6">
    <source>
        <dbReference type="ARBA" id="ARBA00022989"/>
    </source>
</evidence>
<comment type="catalytic activity">
    <reaction evidence="9 10">
        <text>a long-chain fatty acyl-CoA + 2 NADPH + 2 H(+) = a long-chain primary fatty alcohol + 2 NADP(+) + CoA</text>
        <dbReference type="Rhea" id="RHEA:52716"/>
        <dbReference type="ChEBI" id="CHEBI:15378"/>
        <dbReference type="ChEBI" id="CHEBI:57287"/>
        <dbReference type="ChEBI" id="CHEBI:57783"/>
        <dbReference type="ChEBI" id="CHEBI:58349"/>
        <dbReference type="ChEBI" id="CHEBI:77396"/>
        <dbReference type="ChEBI" id="CHEBI:83139"/>
        <dbReference type="EC" id="1.2.1.84"/>
    </reaction>
</comment>
<dbReference type="PANTHER" id="PTHR11011">
    <property type="entry name" value="MALE STERILITY PROTEIN 2-RELATED"/>
    <property type="match status" value="1"/>
</dbReference>
<keyword evidence="7 10" id="KW-0443">Lipid metabolism</keyword>
<dbReference type="InterPro" id="IPR013120">
    <property type="entry name" value="FAR_NAD-bd"/>
</dbReference>
<accession>A0A8R1WMQ3</accession>
<dbReference type="OrthoDB" id="429813at2759"/>
<dbReference type="SUPFAM" id="SSF51735">
    <property type="entry name" value="NAD(P)-binding Rossmann-fold domains"/>
    <property type="match status" value="1"/>
</dbReference>
<evidence type="ECO:0000256" key="2">
    <source>
        <dbReference type="ARBA" id="ARBA00005928"/>
    </source>
</evidence>